<dbReference type="GO" id="GO:0019915">
    <property type="term" value="P:lipid storage"/>
    <property type="evidence" value="ECO:0007669"/>
    <property type="project" value="InterPro"/>
</dbReference>
<dbReference type="SUPFAM" id="SSF53474">
    <property type="entry name" value="alpha/beta-Hydrolases"/>
    <property type="match status" value="1"/>
</dbReference>
<dbReference type="GO" id="GO:0004771">
    <property type="term" value="F:sterol ester esterase activity"/>
    <property type="evidence" value="ECO:0007669"/>
    <property type="project" value="UniProtKB-EC"/>
</dbReference>
<accession>A0A0T6AX84</accession>
<organism evidence="10 11">
    <name type="scientific">Oryctes borbonicus</name>
    <dbReference type="NCBI Taxonomy" id="1629725"/>
    <lineage>
        <taxon>Eukaryota</taxon>
        <taxon>Metazoa</taxon>
        <taxon>Ecdysozoa</taxon>
        <taxon>Arthropoda</taxon>
        <taxon>Hexapoda</taxon>
        <taxon>Insecta</taxon>
        <taxon>Pterygota</taxon>
        <taxon>Neoptera</taxon>
        <taxon>Endopterygota</taxon>
        <taxon>Coleoptera</taxon>
        <taxon>Polyphaga</taxon>
        <taxon>Scarabaeiformia</taxon>
        <taxon>Scarabaeidae</taxon>
        <taxon>Dynastinae</taxon>
        <taxon>Oryctes</taxon>
    </lineage>
</organism>
<protein>
    <recommendedName>
        <fullName evidence="3">Lipid droplet-associated hydrolase</fullName>
        <ecNumber evidence="7">3.1.1.13</ecNumber>
    </recommendedName>
    <alternativeName>
        <fullName evidence="6">Lipid droplet-associated serine hydrolase</fullName>
    </alternativeName>
</protein>
<feature type="transmembrane region" description="Helical" evidence="9">
    <location>
        <begin position="167"/>
        <end position="186"/>
    </location>
</feature>
<evidence type="ECO:0000313" key="11">
    <source>
        <dbReference type="Proteomes" id="UP000051574"/>
    </source>
</evidence>
<evidence type="ECO:0000256" key="2">
    <source>
        <dbReference type="ARBA" id="ARBA00008300"/>
    </source>
</evidence>
<proteinExistence type="inferred from homology"/>
<evidence type="ECO:0000256" key="9">
    <source>
        <dbReference type="SAM" id="Phobius"/>
    </source>
</evidence>
<dbReference type="InterPro" id="IPR029058">
    <property type="entry name" value="AB_hydrolase_fold"/>
</dbReference>
<dbReference type="AlphaFoldDB" id="A0A0T6AX84"/>
<dbReference type="InterPro" id="IPR019363">
    <property type="entry name" value="LDAH"/>
</dbReference>
<sequence length="303" mass="34666">MQTEWVTVNQVPTKVITWGKTLQQANEGPTEDNLDYIILITGNPGVVNAYEEFLEEIHKKTGFIVWGIGHAGHNKCNSIEMPPYDENKELYGLEGQIKHKITFIEEYVPKNARITLIGHSIGSYIIVKLLGVPSIQSKVVKSFLLFPTIEYIGDSENGKKFTKFIPYLFRLLLVLSTLFNLLPLLIQNFLLHAYLKISGISSRYIEAIRDFVDPFTINNSLNMAMQEMSQMKERDNDIIMANINKIKIYYGADDGWCPITNYFNIKRDIPNIDALVCDKGYSHAFIVKHSLPMARLVVDWMKL</sequence>
<evidence type="ECO:0000256" key="1">
    <source>
        <dbReference type="ARBA" id="ARBA00004502"/>
    </source>
</evidence>
<dbReference type="PANTHER" id="PTHR13390">
    <property type="entry name" value="LIPASE"/>
    <property type="match status" value="1"/>
</dbReference>
<keyword evidence="9" id="KW-1133">Transmembrane helix</keyword>
<keyword evidence="9" id="KW-0472">Membrane</keyword>
<gene>
    <name evidence="10" type="ORF">AMK59_8015</name>
</gene>
<comment type="catalytic activity">
    <reaction evidence="8">
        <text>a cholesterol ester + H2O = cholesterol + a fatty acid + H(+)</text>
        <dbReference type="Rhea" id="RHEA:36403"/>
        <dbReference type="ChEBI" id="CHEBI:15377"/>
        <dbReference type="ChEBI" id="CHEBI:15378"/>
        <dbReference type="ChEBI" id="CHEBI:16113"/>
        <dbReference type="ChEBI" id="CHEBI:17002"/>
        <dbReference type="ChEBI" id="CHEBI:28868"/>
        <dbReference type="EC" id="3.1.1.13"/>
    </reaction>
    <physiologicalReaction direction="left-to-right" evidence="8">
        <dbReference type="Rhea" id="RHEA:36404"/>
    </physiologicalReaction>
</comment>
<keyword evidence="4" id="KW-0551">Lipid droplet</keyword>
<name>A0A0T6AX84_9SCAR</name>
<dbReference type="GO" id="GO:0005811">
    <property type="term" value="C:lipid droplet"/>
    <property type="evidence" value="ECO:0007669"/>
    <property type="project" value="UniProtKB-SubCell"/>
</dbReference>
<evidence type="ECO:0000256" key="5">
    <source>
        <dbReference type="ARBA" id="ARBA00022801"/>
    </source>
</evidence>
<evidence type="ECO:0000256" key="3">
    <source>
        <dbReference type="ARBA" id="ARBA00019242"/>
    </source>
</evidence>
<evidence type="ECO:0000313" key="10">
    <source>
        <dbReference type="EMBL" id="KRT79756.1"/>
    </source>
</evidence>
<keyword evidence="11" id="KW-1185">Reference proteome</keyword>
<reference evidence="10 11" key="1">
    <citation type="submission" date="2015-09" db="EMBL/GenBank/DDBJ databases">
        <title>Draft genome of the scarab beetle Oryctes borbonicus.</title>
        <authorList>
            <person name="Meyer J.M."/>
            <person name="Markov G.V."/>
            <person name="Baskaran P."/>
            <person name="Herrmann M."/>
            <person name="Sommer R.J."/>
            <person name="Roedelsperger C."/>
        </authorList>
    </citation>
    <scope>NUCLEOTIDE SEQUENCE [LARGE SCALE GENOMIC DNA]</scope>
    <source>
        <strain evidence="10">OB123</strain>
        <tissue evidence="10">Whole animal</tissue>
    </source>
</reference>
<comment type="subcellular location">
    <subcellularLocation>
        <location evidence="1">Lipid droplet</location>
    </subcellularLocation>
</comment>
<dbReference type="OrthoDB" id="448051at2759"/>
<dbReference type="EMBL" id="LJIG01022592">
    <property type="protein sequence ID" value="KRT79756.1"/>
    <property type="molecule type" value="Genomic_DNA"/>
</dbReference>
<evidence type="ECO:0000256" key="6">
    <source>
        <dbReference type="ARBA" id="ARBA00031924"/>
    </source>
</evidence>
<evidence type="ECO:0000256" key="8">
    <source>
        <dbReference type="ARBA" id="ARBA00049527"/>
    </source>
</evidence>
<dbReference type="Gene3D" id="3.40.50.1820">
    <property type="entry name" value="alpha/beta hydrolase"/>
    <property type="match status" value="1"/>
</dbReference>
<evidence type="ECO:0000256" key="4">
    <source>
        <dbReference type="ARBA" id="ARBA00022677"/>
    </source>
</evidence>
<evidence type="ECO:0000256" key="7">
    <source>
        <dbReference type="ARBA" id="ARBA00039150"/>
    </source>
</evidence>
<keyword evidence="9" id="KW-0812">Transmembrane</keyword>
<dbReference type="EC" id="3.1.1.13" evidence="7"/>
<keyword evidence="5 10" id="KW-0378">Hydrolase</keyword>
<dbReference type="PANTHER" id="PTHR13390:SF0">
    <property type="entry name" value="LIPID DROPLET-ASSOCIATED HYDROLASE"/>
    <property type="match status" value="1"/>
</dbReference>
<comment type="caution">
    <text evidence="10">The sequence shown here is derived from an EMBL/GenBank/DDBJ whole genome shotgun (WGS) entry which is preliminary data.</text>
</comment>
<comment type="similarity">
    <text evidence="2">Belongs to the AB hydrolase superfamily. LDAH family.</text>
</comment>
<dbReference type="Proteomes" id="UP000051574">
    <property type="component" value="Unassembled WGS sequence"/>
</dbReference>
<dbReference type="Pfam" id="PF10230">
    <property type="entry name" value="LIDHydrolase"/>
    <property type="match status" value="1"/>
</dbReference>